<keyword evidence="1" id="KW-0378">Hydrolase</keyword>
<dbReference type="GeneID" id="300081971"/>
<name>A0ABY5A1Q7_9GAMM</name>
<reference evidence="1" key="1">
    <citation type="submission" date="2022-06" db="EMBL/GenBank/DDBJ databases">
        <title>Complete genome of Pseudomonas hydrolytica DSWY01T.</title>
        <authorList>
            <person name="Jung J."/>
            <person name="Jeon C.O."/>
        </authorList>
    </citation>
    <scope>NUCLEOTIDE SEQUENCE</scope>
    <source>
        <strain evidence="1">DSWY01</strain>
    </source>
</reference>
<protein>
    <submittedName>
        <fullName evidence="1">Alpha/beta hydrolase</fullName>
    </submittedName>
</protein>
<evidence type="ECO:0000313" key="2">
    <source>
        <dbReference type="Proteomes" id="UP001054897"/>
    </source>
</evidence>
<dbReference type="Proteomes" id="UP001054897">
    <property type="component" value="Chromosome"/>
</dbReference>
<gene>
    <name evidence="1" type="ORF">L1F06_013330</name>
</gene>
<sequence>MVSMRNVMALLGAALLVGCTQLDPYRVEADHPPGLDGRLPEQPPFSLDRSRECGSAGNDCVQFVEYDEFGNAFSREQLQAGVSAAEAVAENGGAVIVYVHGWHHSASPGDGDIKHFHSIVSQASEHSGKGAVGIYVGWRGDSIDAENALFGWSSYVLTFWDRKSTAHTVGHGGGVSELIRKLSDIRAKNKESSLMVIGHSFGGAILYSAVSQILAEQIRLDSASGEKSFVKKDFRSVADLVVLANPAFEAMRMAPLYALARSYEYPPDLPPRLVVVTTTADWATRYAFPGGRHLGTLFQRYPEGPSRALNTTAIGHYVPYVTHQLTAGKCDDRQEGSNSLADEGGDSLLEALNKPASSCFPGHNDAASVVLTRCDVRGDCRYVVDEHYLARGPAVEGYIPKRFPIANVRTDATVIGDHNDIWNPTMSNFLFGLLVAAMQDPGAIPMVPALSVE</sequence>
<dbReference type="RefSeq" id="WP_129482345.1">
    <property type="nucleotide sequence ID" value="NZ_CP099397.1"/>
</dbReference>
<accession>A0ABY5A1Q7</accession>
<organism evidence="1 2">
    <name type="scientific">Ectopseudomonas hydrolytica</name>
    <dbReference type="NCBI Taxonomy" id="2493633"/>
    <lineage>
        <taxon>Bacteria</taxon>
        <taxon>Pseudomonadati</taxon>
        <taxon>Pseudomonadota</taxon>
        <taxon>Gammaproteobacteria</taxon>
        <taxon>Pseudomonadales</taxon>
        <taxon>Pseudomonadaceae</taxon>
        <taxon>Ectopseudomonas</taxon>
    </lineage>
</organism>
<dbReference type="SUPFAM" id="SSF53474">
    <property type="entry name" value="alpha/beta-Hydrolases"/>
    <property type="match status" value="1"/>
</dbReference>
<dbReference type="InterPro" id="IPR029058">
    <property type="entry name" value="AB_hydrolase_fold"/>
</dbReference>
<proteinExistence type="predicted"/>
<dbReference type="PROSITE" id="PS51257">
    <property type="entry name" value="PROKAR_LIPOPROTEIN"/>
    <property type="match status" value="1"/>
</dbReference>
<dbReference type="GO" id="GO:0016787">
    <property type="term" value="F:hydrolase activity"/>
    <property type="evidence" value="ECO:0007669"/>
    <property type="project" value="UniProtKB-KW"/>
</dbReference>
<dbReference type="EMBL" id="CP099397">
    <property type="protein sequence ID" value="USR37677.1"/>
    <property type="molecule type" value="Genomic_DNA"/>
</dbReference>
<keyword evidence="2" id="KW-1185">Reference proteome</keyword>
<evidence type="ECO:0000313" key="1">
    <source>
        <dbReference type="EMBL" id="USR37677.1"/>
    </source>
</evidence>